<dbReference type="EMBL" id="CH891941">
    <property type="protein sequence ID" value="EDX00079.1"/>
    <property type="molecule type" value="Genomic_DNA"/>
</dbReference>
<name>B4IUL5_DROYA</name>
<evidence type="ECO:0000259" key="2">
    <source>
        <dbReference type="Pfam" id="PF15866"/>
    </source>
</evidence>
<dbReference type="KEGG" id="dya:Dyak_GE23263"/>
<dbReference type="InterPro" id="IPR031732">
    <property type="entry name" value="DUF4729"/>
</dbReference>
<proteinExistence type="predicted"/>
<sequence>MYECIRCGHQRNSLTPRIGDKFTFGRKNYVEGASSWCNFCSELTFFIKSKIDCTLDLIESASTSRKSLDIQNSQGDSMAKRQKNWAVEAVDPPKNGASFTILPNRNGYLNRNLQIPRDNDARPPVTPLNVSLNSSTRPKTDKRILGHSSPVKKTKKTEMVPRAARSPKVKGIELLRSTPPKHLSVDPDRHLSPVNPYKMNQKHRDERHQKSGTSNRKVKSSELYMGYSGPGFTLKDIKKLQRHFAADDSEPGTSRQGSHVQSIPRSEGRVLNSSHITFQKKLIEKRRQVRKLASMRTRLNVKYHTTLKELDDLECRNHRSPTGRSKRQSGGAHITLSRLVSKMQIGKRMEESRKLLKEGNLETLLKALGEDNLPFMNGKNLVKDQESLESLKPVGTRLTTETEMESVAETVPNSDFGSETETHIDSTSSAACESVRTRSIYIPLPRQRRNSFASPAKVGYYMPSAYHPKDYIQQSQPLATSPRLCTLVSSAQRALCTRIVNDPLDIVRLIRSMDESTEVSLNAPRAQFSTIACAKMELLRLIEKKPYVTTMGRAKELDVSRLPVRCPDHDCQRLCFVSDFNIHMMLDHRSLTMERIKARHSKTFFLDTNMTMLDKAKCHMVYMVRDKVIDTHGEDLNDLFPVMVMSGRTHLSKTLGHAELRATGVLSRQTPTSDIEIFVIWLTGFIPRDIKPLATISLWSTLGPQMADCVSVNTSYVYDIRAPTDVGQIARSRCSMILPMSMITKMTNNARRFLAVQVQVY</sequence>
<dbReference type="OrthoDB" id="7967959at2759"/>
<dbReference type="HOGENOM" id="CLU_368136_0_0_1"/>
<feature type="domain" description="DUF4729" evidence="2">
    <location>
        <begin position="565"/>
        <end position="749"/>
    </location>
</feature>
<evidence type="ECO:0000256" key="1">
    <source>
        <dbReference type="SAM" id="MobiDB-lite"/>
    </source>
</evidence>
<dbReference type="AlphaFoldDB" id="B4IUL5"/>
<dbReference type="eggNOG" id="ENOG502SSZE">
    <property type="taxonomic scope" value="Eukaryota"/>
</dbReference>
<dbReference type="Proteomes" id="UP000002282">
    <property type="component" value="Unassembled WGS sequence"/>
</dbReference>
<reference evidence="3 4" key="1">
    <citation type="journal article" date="2007" name="Nature">
        <title>Evolution of genes and genomes on the Drosophila phylogeny.</title>
        <authorList>
            <consortium name="Drosophila 12 Genomes Consortium"/>
            <person name="Clark A.G."/>
            <person name="Eisen M.B."/>
            <person name="Smith D.R."/>
            <person name="Bergman C.M."/>
            <person name="Oliver B."/>
            <person name="Markow T.A."/>
            <person name="Kaufman T.C."/>
            <person name="Kellis M."/>
            <person name="Gelbart W."/>
            <person name="Iyer V.N."/>
            <person name="Pollard D.A."/>
            <person name="Sackton T.B."/>
            <person name="Larracuente A.M."/>
            <person name="Singh N.D."/>
            <person name="Abad J.P."/>
            <person name="Abt D.N."/>
            <person name="Adryan B."/>
            <person name="Aguade M."/>
            <person name="Akashi H."/>
            <person name="Anderson W.W."/>
            <person name="Aquadro C.F."/>
            <person name="Ardell D.H."/>
            <person name="Arguello R."/>
            <person name="Artieri C.G."/>
            <person name="Barbash D.A."/>
            <person name="Barker D."/>
            <person name="Barsanti P."/>
            <person name="Batterham P."/>
            <person name="Batzoglou S."/>
            <person name="Begun D."/>
            <person name="Bhutkar A."/>
            <person name="Blanco E."/>
            <person name="Bosak S.A."/>
            <person name="Bradley R.K."/>
            <person name="Brand A.D."/>
            <person name="Brent M.R."/>
            <person name="Brooks A.N."/>
            <person name="Brown R.H."/>
            <person name="Butlin R.K."/>
            <person name="Caggese C."/>
            <person name="Calvi B.R."/>
            <person name="Bernardo de Carvalho A."/>
            <person name="Caspi A."/>
            <person name="Castrezana S."/>
            <person name="Celniker S.E."/>
            <person name="Chang J.L."/>
            <person name="Chapple C."/>
            <person name="Chatterji S."/>
            <person name="Chinwalla A."/>
            <person name="Civetta A."/>
            <person name="Clifton S.W."/>
            <person name="Comeron J.M."/>
            <person name="Costello J.C."/>
            <person name="Coyne J.A."/>
            <person name="Daub J."/>
            <person name="David R.G."/>
            <person name="Delcher A.L."/>
            <person name="Delehaunty K."/>
            <person name="Do C.B."/>
            <person name="Ebling H."/>
            <person name="Edwards K."/>
            <person name="Eickbush T."/>
            <person name="Evans J.D."/>
            <person name="Filipski A."/>
            <person name="Findeiss S."/>
            <person name="Freyhult E."/>
            <person name="Fulton L."/>
            <person name="Fulton R."/>
            <person name="Garcia A.C."/>
            <person name="Gardiner A."/>
            <person name="Garfield D.A."/>
            <person name="Garvin B.E."/>
            <person name="Gibson G."/>
            <person name="Gilbert D."/>
            <person name="Gnerre S."/>
            <person name="Godfrey J."/>
            <person name="Good R."/>
            <person name="Gotea V."/>
            <person name="Gravely B."/>
            <person name="Greenberg A.J."/>
            <person name="Griffiths-Jones S."/>
            <person name="Gross S."/>
            <person name="Guigo R."/>
            <person name="Gustafson E.A."/>
            <person name="Haerty W."/>
            <person name="Hahn M.W."/>
            <person name="Halligan D.L."/>
            <person name="Halpern A.L."/>
            <person name="Halter G.M."/>
            <person name="Han M.V."/>
            <person name="Heger A."/>
            <person name="Hillier L."/>
            <person name="Hinrichs A.S."/>
            <person name="Holmes I."/>
            <person name="Hoskins R.A."/>
            <person name="Hubisz M.J."/>
            <person name="Hultmark D."/>
            <person name="Huntley M.A."/>
            <person name="Jaffe D.B."/>
            <person name="Jagadeeshan S."/>
            <person name="Jeck W.R."/>
            <person name="Johnson J."/>
            <person name="Jones C.D."/>
            <person name="Jordan W.C."/>
            <person name="Karpen G.H."/>
            <person name="Kataoka E."/>
            <person name="Keightley P.D."/>
            <person name="Kheradpour P."/>
            <person name="Kirkness E.F."/>
            <person name="Koerich L.B."/>
            <person name="Kristiansen K."/>
            <person name="Kudrna D."/>
            <person name="Kulathinal R.J."/>
            <person name="Kumar S."/>
            <person name="Kwok R."/>
            <person name="Lander E."/>
            <person name="Langley C.H."/>
            <person name="Lapoint R."/>
            <person name="Lazzaro B.P."/>
            <person name="Lee S.J."/>
            <person name="Levesque L."/>
            <person name="Li R."/>
            <person name="Lin C.F."/>
            <person name="Lin M.F."/>
            <person name="Lindblad-Toh K."/>
            <person name="Llopart A."/>
            <person name="Long M."/>
            <person name="Low L."/>
            <person name="Lozovsky E."/>
            <person name="Lu J."/>
            <person name="Luo M."/>
            <person name="Machado C.A."/>
            <person name="Makalowski W."/>
            <person name="Marzo M."/>
            <person name="Matsuda M."/>
            <person name="Matzkin L."/>
            <person name="McAllister B."/>
            <person name="McBride C.S."/>
            <person name="McKernan B."/>
            <person name="McKernan K."/>
            <person name="Mendez-Lago M."/>
            <person name="Minx P."/>
            <person name="Mollenhauer M.U."/>
            <person name="Montooth K."/>
            <person name="Mount S.M."/>
            <person name="Mu X."/>
            <person name="Myers E."/>
            <person name="Negre B."/>
            <person name="Newfeld S."/>
            <person name="Nielsen R."/>
            <person name="Noor M.A."/>
            <person name="O'Grady P."/>
            <person name="Pachter L."/>
            <person name="Papaceit M."/>
            <person name="Parisi M.J."/>
            <person name="Parisi M."/>
            <person name="Parts L."/>
            <person name="Pedersen J.S."/>
            <person name="Pesole G."/>
            <person name="Phillippy A.M."/>
            <person name="Ponting C.P."/>
            <person name="Pop M."/>
            <person name="Porcelli D."/>
            <person name="Powell J.R."/>
            <person name="Prohaska S."/>
            <person name="Pruitt K."/>
            <person name="Puig M."/>
            <person name="Quesneville H."/>
            <person name="Ram K.R."/>
            <person name="Rand D."/>
            <person name="Rasmussen M.D."/>
            <person name="Reed L.K."/>
            <person name="Reenan R."/>
            <person name="Reily A."/>
            <person name="Remington K.A."/>
            <person name="Rieger T.T."/>
            <person name="Ritchie M.G."/>
            <person name="Robin C."/>
            <person name="Rogers Y.H."/>
            <person name="Rohde C."/>
            <person name="Rozas J."/>
            <person name="Rubenfield M.J."/>
            <person name="Ruiz A."/>
            <person name="Russo S."/>
            <person name="Salzberg S.L."/>
            <person name="Sanchez-Gracia A."/>
            <person name="Saranga D.J."/>
            <person name="Sato H."/>
            <person name="Schaeffer S.W."/>
            <person name="Schatz M.C."/>
            <person name="Schlenke T."/>
            <person name="Schwartz R."/>
            <person name="Segarra C."/>
            <person name="Singh R.S."/>
            <person name="Sirot L."/>
            <person name="Sirota M."/>
            <person name="Sisneros N.B."/>
            <person name="Smith C.D."/>
            <person name="Smith T.F."/>
            <person name="Spieth J."/>
            <person name="Stage D.E."/>
            <person name="Stark A."/>
            <person name="Stephan W."/>
            <person name="Strausberg R.L."/>
            <person name="Strempel S."/>
            <person name="Sturgill D."/>
            <person name="Sutton G."/>
            <person name="Sutton G.G."/>
            <person name="Tao W."/>
            <person name="Teichmann S."/>
            <person name="Tobari Y.N."/>
            <person name="Tomimura Y."/>
            <person name="Tsolas J.M."/>
            <person name="Valente V.L."/>
            <person name="Venter E."/>
            <person name="Venter J.C."/>
            <person name="Vicario S."/>
            <person name="Vieira F.G."/>
            <person name="Vilella A.J."/>
            <person name="Villasante A."/>
            <person name="Walenz B."/>
            <person name="Wang J."/>
            <person name="Wasserman M."/>
            <person name="Watts T."/>
            <person name="Wilson D."/>
            <person name="Wilson R.K."/>
            <person name="Wing R.A."/>
            <person name="Wolfner M.F."/>
            <person name="Wong A."/>
            <person name="Wong G.K."/>
            <person name="Wu C.I."/>
            <person name="Wu G."/>
            <person name="Yamamoto D."/>
            <person name="Yang H.P."/>
            <person name="Yang S.P."/>
            <person name="Yorke J.A."/>
            <person name="Yoshida K."/>
            <person name="Zdobnov E."/>
            <person name="Zhang P."/>
            <person name="Zhang Y."/>
            <person name="Zimin A.V."/>
            <person name="Baldwin J."/>
            <person name="Abdouelleil A."/>
            <person name="Abdulkadir J."/>
            <person name="Abebe A."/>
            <person name="Abera B."/>
            <person name="Abreu J."/>
            <person name="Acer S.C."/>
            <person name="Aftuck L."/>
            <person name="Alexander A."/>
            <person name="An P."/>
            <person name="Anderson E."/>
            <person name="Anderson S."/>
            <person name="Arachi H."/>
            <person name="Azer M."/>
            <person name="Bachantsang P."/>
            <person name="Barry A."/>
            <person name="Bayul T."/>
            <person name="Berlin A."/>
            <person name="Bessette D."/>
            <person name="Bloom T."/>
            <person name="Blye J."/>
            <person name="Boguslavskiy L."/>
            <person name="Bonnet C."/>
            <person name="Boukhgalter B."/>
            <person name="Bourzgui I."/>
            <person name="Brown A."/>
            <person name="Cahill P."/>
            <person name="Channer S."/>
            <person name="Cheshatsang Y."/>
            <person name="Chuda L."/>
            <person name="Citroen M."/>
            <person name="Collymore A."/>
            <person name="Cooke P."/>
            <person name="Costello M."/>
            <person name="D'Aco K."/>
            <person name="Daza R."/>
            <person name="De Haan G."/>
            <person name="DeGray S."/>
            <person name="DeMaso C."/>
            <person name="Dhargay N."/>
            <person name="Dooley K."/>
            <person name="Dooley E."/>
            <person name="Doricent M."/>
            <person name="Dorje P."/>
            <person name="Dorjee K."/>
            <person name="Dupes A."/>
            <person name="Elong R."/>
            <person name="Falk J."/>
            <person name="Farina A."/>
            <person name="Faro S."/>
            <person name="Ferguson D."/>
            <person name="Fisher S."/>
            <person name="Foley C.D."/>
            <person name="Franke A."/>
            <person name="Friedrich D."/>
            <person name="Gadbois L."/>
            <person name="Gearin G."/>
            <person name="Gearin C.R."/>
            <person name="Giannoukos G."/>
            <person name="Goode T."/>
            <person name="Graham J."/>
            <person name="Grandbois E."/>
            <person name="Grewal S."/>
            <person name="Gyaltsen K."/>
            <person name="Hafez N."/>
            <person name="Hagos B."/>
            <person name="Hall J."/>
            <person name="Henson C."/>
            <person name="Hollinger A."/>
            <person name="Honan T."/>
            <person name="Huard M.D."/>
            <person name="Hughes L."/>
            <person name="Hurhula B."/>
            <person name="Husby M.E."/>
            <person name="Kamat A."/>
            <person name="Kanga B."/>
            <person name="Kashin S."/>
            <person name="Khazanovich D."/>
            <person name="Kisner P."/>
            <person name="Lance K."/>
            <person name="Lara M."/>
            <person name="Lee W."/>
            <person name="Lennon N."/>
            <person name="Letendre F."/>
            <person name="LeVine R."/>
            <person name="Lipovsky A."/>
            <person name="Liu X."/>
            <person name="Liu J."/>
            <person name="Liu S."/>
            <person name="Lokyitsang T."/>
            <person name="Lokyitsang Y."/>
            <person name="Lubonja R."/>
            <person name="Lui A."/>
            <person name="MacDonald P."/>
            <person name="Magnisalis V."/>
            <person name="Maru K."/>
            <person name="Matthews C."/>
            <person name="McCusker W."/>
            <person name="McDonough S."/>
            <person name="Mehta T."/>
            <person name="Meldrim J."/>
            <person name="Meneus L."/>
            <person name="Mihai O."/>
            <person name="Mihalev A."/>
            <person name="Mihova T."/>
            <person name="Mittelman R."/>
            <person name="Mlenga V."/>
            <person name="Montmayeur A."/>
            <person name="Mulrain L."/>
            <person name="Navidi A."/>
            <person name="Naylor J."/>
            <person name="Negash T."/>
            <person name="Nguyen T."/>
            <person name="Nguyen N."/>
            <person name="Nicol R."/>
            <person name="Norbu C."/>
            <person name="Norbu N."/>
            <person name="Novod N."/>
            <person name="O'Neill B."/>
            <person name="Osman S."/>
            <person name="Markiewicz E."/>
            <person name="Oyono O.L."/>
            <person name="Patti C."/>
            <person name="Phunkhang P."/>
            <person name="Pierre F."/>
            <person name="Priest M."/>
            <person name="Raghuraman S."/>
            <person name="Rege F."/>
            <person name="Reyes R."/>
            <person name="Rise C."/>
            <person name="Rogov P."/>
            <person name="Ross K."/>
            <person name="Ryan E."/>
            <person name="Settipalli S."/>
            <person name="Shea T."/>
            <person name="Sherpa N."/>
            <person name="Shi L."/>
            <person name="Shih D."/>
            <person name="Sparrow T."/>
            <person name="Spaulding J."/>
            <person name="Stalker J."/>
            <person name="Stange-Thomann N."/>
            <person name="Stavropoulos S."/>
            <person name="Stone C."/>
            <person name="Strader C."/>
            <person name="Tesfaye S."/>
            <person name="Thomson T."/>
            <person name="Thoulutsang Y."/>
            <person name="Thoulutsang D."/>
            <person name="Topham K."/>
            <person name="Topping I."/>
            <person name="Tsamla T."/>
            <person name="Vassiliev H."/>
            <person name="Vo A."/>
            <person name="Wangchuk T."/>
            <person name="Wangdi T."/>
            <person name="Weiand M."/>
            <person name="Wilkinson J."/>
            <person name="Wilson A."/>
            <person name="Yadav S."/>
            <person name="Young G."/>
            <person name="Yu Q."/>
            <person name="Zembek L."/>
            <person name="Zhong D."/>
            <person name="Zimmer A."/>
            <person name="Zwirko Z."/>
            <person name="Jaffe D.B."/>
            <person name="Alvarez P."/>
            <person name="Brockman W."/>
            <person name="Butler J."/>
            <person name="Chin C."/>
            <person name="Gnerre S."/>
            <person name="Grabherr M."/>
            <person name="Kleber M."/>
            <person name="Mauceli E."/>
            <person name="MacCallum I."/>
        </authorList>
    </citation>
    <scope>NUCLEOTIDE SEQUENCE [LARGE SCALE GENOMIC DNA]</scope>
    <source>
        <strain evidence="4">Tai18E2 / Tucson 14021-0261.01</strain>
    </source>
</reference>
<dbReference type="OMA" id="CNMVYFV"/>
<reference evidence="3 4" key="2">
    <citation type="journal article" date="2007" name="PLoS Biol.">
        <title>Principles of genome evolution in the Drosophila melanogaster species group.</title>
        <authorList>
            <person name="Ranz J.M."/>
            <person name="Maurin D."/>
            <person name="Chan Y.S."/>
            <person name="von Grotthuss M."/>
            <person name="Hillier L.W."/>
            <person name="Roote J."/>
            <person name="Ashburner M."/>
            <person name="Bergman C.M."/>
        </authorList>
    </citation>
    <scope>NUCLEOTIDE SEQUENCE [LARGE SCALE GENOMIC DNA]</scope>
    <source>
        <strain evidence="4">Tai18E2 / Tucson 14021-0261.01</strain>
    </source>
</reference>
<dbReference type="PhylomeDB" id="B4IUL5"/>
<feature type="region of interest" description="Disordered" evidence="1">
    <location>
        <begin position="115"/>
        <end position="220"/>
    </location>
</feature>
<organism evidence="3 4">
    <name type="scientific">Drosophila yakuba</name>
    <name type="common">Fruit fly</name>
    <dbReference type="NCBI Taxonomy" id="7245"/>
    <lineage>
        <taxon>Eukaryota</taxon>
        <taxon>Metazoa</taxon>
        <taxon>Ecdysozoa</taxon>
        <taxon>Arthropoda</taxon>
        <taxon>Hexapoda</taxon>
        <taxon>Insecta</taxon>
        <taxon>Pterygota</taxon>
        <taxon>Neoptera</taxon>
        <taxon>Endopterygota</taxon>
        <taxon>Diptera</taxon>
        <taxon>Brachycera</taxon>
        <taxon>Muscomorpha</taxon>
        <taxon>Ephydroidea</taxon>
        <taxon>Drosophilidae</taxon>
        <taxon>Drosophila</taxon>
        <taxon>Sophophora</taxon>
    </lineage>
</organism>
<protein>
    <recommendedName>
        <fullName evidence="2">DUF4729 domain-containing protein</fullName>
    </recommendedName>
</protein>
<accession>B4IUL5</accession>
<keyword evidence="4" id="KW-1185">Reference proteome</keyword>
<gene>
    <name evidence="3" type="primary">Dyak\GE23263</name>
    <name evidence="3" type="synonym">dyak_GLEANR_7053</name>
    <name evidence="3" type="synonym">GE23263</name>
    <name evidence="3" type="ORF">Dyak_GE23263</name>
</gene>
<dbReference type="Pfam" id="PF15866">
    <property type="entry name" value="DUF4729"/>
    <property type="match status" value="1"/>
</dbReference>
<feature type="region of interest" description="Disordered" evidence="1">
    <location>
        <begin position="244"/>
        <end position="268"/>
    </location>
</feature>
<feature type="compositionally biased region" description="Polar residues" evidence="1">
    <location>
        <begin position="251"/>
        <end position="264"/>
    </location>
</feature>
<evidence type="ECO:0000313" key="3">
    <source>
        <dbReference type="EMBL" id="EDX00079.1"/>
    </source>
</evidence>
<evidence type="ECO:0000313" key="4">
    <source>
        <dbReference type="Proteomes" id="UP000002282"/>
    </source>
</evidence>
<feature type="compositionally biased region" description="Polar residues" evidence="1">
    <location>
        <begin position="128"/>
        <end position="137"/>
    </location>
</feature>